<evidence type="ECO:0000313" key="2">
    <source>
        <dbReference type="Proteomes" id="UP000276133"/>
    </source>
</evidence>
<proteinExistence type="predicted"/>
<protein>
    <submittedName>
        <fullName evidence="1">Uncharacterized protein</fullName>
    </submittedName>
</protein>
<sequence length="60" mass="7009">MYLNVSSNYSYCKYSANKKKKERREKGGKKYMTLNNGAEKNAEAVWNCLEISFSRKLECC</sequence>
<reference evidence="1 2" key="1">
    <citation type="journal article" date="2018" name="Sci. Rep.">
        <title>Genomic signatures of local adaptation to the degree of environmental predictability in rotifers.</title>
        <authorList>
            <person name="Franch-Gras L."/>
            <person name="Hahn C."/>
            <person name="Garcia-Roger E.M."/>
            <person name="Carmona M.J."/>
            <person name="Serra M."/>
            <person name="Gomez A."/>
        </authorList>
    </citation>
    <scope>NUCLEOTIDE SEQUENCE [LARGE SCALE GENOMIC DNA]</scope>
    <source>
        <strain evidence="1">HYR1</strain>
    </source>
</reference>
<dbReference type="AlphaFoldDB" id="A0A3M7Q331"/>
<organism evidence="1 2">
    <name type="scientific">Brachionus plicatilis</name>
    <name type="common">Marine rotifer</name>
    <name type="synonym">Brachionus muelleri</name>
    <dbReference type="NCBI Taxonomy" id="10195"/>
    <lineage>
        <taxon>Eukaryota</taxon>
        <taxon>Metazoa</taxon>
        <taxon>Spiralia</taxon>
        <taxon>Gnathifera</taxon>
        <taxon>Rotifera</taxon>
        <taxon>Eurotatoria</taxon>
        <taxon>Monogononta</taxon>
        <taxon>Pseudotrocha</taxon>
        <taxon>Ploima</taxon>
        <taxon>Brachionidae</taxon>
        <taxon>Brachionus</taxon>
    </lineage>
</organism>
<dbReference type="EMBL" id="REGN01007757">
    <property type="protein sequence ID" value="RNA05351.1"/>
    <property type="molecule type" value="Genomic_DNA"/>
</dbReference>
<gene>
    <name evidence="1" type="ORF">BpHYR1_025467</name>
</gene>
<dbReference type="Proteomes" id="UP000276133">
    <property type="component" value="Unassembled WGS sequence"/>
</dbReference>
<keyword evidence="2" id="KW-1185">Reference proteome</keyword>
<comment type="caution">
    <text evidence="1">The sequence shown here is derived from an EMBL/GenBank/DDBJ whole genome shotgun (WGS) entry which is preliminary data.</text>
</comment>
<name>A0A3M7Q331_BRAPC</name>
<accession>A0A3M7Q331</accession>
<evidence type="ECO:0000313" key="1">
    <source>
        <dbReference type="EMBL" id="RNA05351.1"/>
    </source>
</evidence>